<reference evidence="9" key="1">
    <citation type="submission" date="2020-11" db="EMBL/GenBank/DDBJ databases">
        <title>Bacterial whole genome sequence for Panacibacter sp. DH6.</title>
        <authorList>
            <person name="Le V."/>
            <person name="Ko S."/>
            <person name="Ahn C.-Y."/>
            <person name="Oh H.-M."/>
        </authorList>
    </citation>
    <scope>NUCLEOTIDE SEQUENCE</scope>
    <source>
        <strain evidence="9">DH6</strain>
    </source>
</reference>
<dbReference type="NCBIfam" id="TIGR00492">
    <property type="entry name" value="alr"/>
    <property type="match status" value="1"/>
</dbReference>
<dbReference type="InterPro" id="IPR035911">
    <property type="entry name" value="MurE/MurF_N"/>
</dbReference>
<dbReference type="NCBIfam" id="NF008897">
    <property type="entry name" value="PRK11930.1"/>
    <property type="match status" value="1"/>
</dbReference>
<dbReference type="Pfam" id="PF00842">
    <property type="entry name" value="Ala_racemase_C"/>
    <property type="match status" value="1"/>
</dbReference>
<organism evidence="9 10">
    <name type="scientific">Panacibacter microcysteis</name>
    <dbReference type="NCBI Taxonomy" id="2793269"/>
    <lineage>
        <taxon>Bacteria</taxon>
        <taxon>Pseudomonadati</taxon>
        <taxon>Bacteroidota</taxon>
        <taxon>Chitinophagia</taxon>
        <taxon>Chitinophagales</taxon>
        <taxon>Chitinophagaceae</taxon>
        <taxon>Panacibacter</taxon>
    </lineage>
</organism>
<dbReference type="CDD" id="cd00430">
    <property type="entry name" value="PLPDE_III_AR"/>
    <property type="match status" value="1"/>
</dbReference>
<gene>
    <name evidence="9" type="ORF">I5907_06325</name>
</gene>
<dbReference type="InterPro" id="IPR009006">
    <property type="entry name" value="Ala_racemase/Decarboxylase_C"/>
</dbReference>
<dbReference type="SMART" id="SM01005">
    <property type="entry name" value="Ala_racemase_C"/>
    <property type="match status" value="1"/>
</dbReference>
<keyword evidence="3 5" id="KW-0663">Pyridoxal phosphate</keyword>
<keyword evidence="9" id="KW-0436">Ligase</keyword>
<evidence type="ECO:0000256" key="5">
    <source>
        <dbReference type="HAMAP-Rule" id="MF_01201"/>
    </source>
</evidence>
<dbReference type="InterPro" id="IPR011079">
    <property type="entry name" value="Ala_racemase_C"/>
</dbReference>
<dbReference type="Pfam" id="PF01168">
    <property type="entry name" value="Ala_racemase_N"/>
    <property type="match status" value="1"/>
</dbReference>
<feature type="active site" description="Proton acceptor; specific for L-alanine" evidence="5">
    <location>
        <position position="717"/>
    </location>
</feature>
<comment type="similarity">
    <text evidence="5">Belongs to the alanine racemase family.</text>
</comment>
<feature type="domain" description="Alanine racemase C-terminal" evidence="8">
    <location>
        <begin position="696"/>
        <end position="821"/>
    </location>
</feature>
<dbReference type="InterPro" id="IPR000821">
    <property type="entry name" value="Ala_racemase"/>
</dbReference>
<dbReference type="AlphaFoldDB" id="A0A931E2F5"/>
<dbReference type="SUPFAM" id="SSF51419">
    <property type="entry name" value="PLP-binding barrel"/>
    <property type="match status" value="1"/>
</dbReference>
<dbReference type="SUPFAM" id="SSF63418">
    <property type="entry name" value="MurE/MurF N-terminal domain"/>
    <property type="match status" value="1"/>
</dbReference>
<dbReference type="Gene3D" id="2.40.37.10">
    <property type="entry name" value="Lyase, Ornithine Decarboxylase, Chain A, domain 1"/>
    <property type="match status" value="1"/>
</dbReference>
<dbReference type="InterPro" id="IPR036615">
    <property type="entry name" value="Mur_ligase_C_dom_sf"/>
</dbReference>
<protein>
    <recommendedName>
        <fullName evidence="5">Alanine racemase</fullName>
        <ecNumber evidence="5">5.1.1.1</ecNumber>
    </recommendedName>
</protein>
<dbReference type="PRINTS" id="PR00992">
    <property type="entry name" value="ALARACEMASE"/>
</dbReference>
<accession>A0A931E2F5</accession>
<dbReference type="SUPFAM" id="SSF50621">
    <property type="entry name" value="Alanine racemase C-terminal domain-like"/>
    <property type="match status" value="1"/>
</dbReference>
<dbReference type="GO" id="GO:0005829">
    <property type="term" value="C:cytosol"/>
    <property type="evidence" value="ECO:0007669"/>
    <property type="project" value="TreeGrafter"/>
</dbReference>
<evidence type="ECO:0000256" key="6">
    <source>
        <dbReference type="PIRSR" id="PIRSR600821-50"/>
    </source>
</evidence>
<dbReference type="HAMAP" id="MF_01201">
    <property type="entry name" value="Ala_racemase"/>
    <property type="match status" value="1"/>
</dbReference>
<dbReference type="Gene3D" id="3.20.20.10">
    <property type="entry name" value="Alanine racemase"/>
    <property type="match status" value="1"/>
</dbReference>
<dbReference type="SUPFAM" id="SSF53244">
    <property type="entry name" value="MurD-like peptide ligases, peptide-binding domain"/>
    <property type="match status" value="1"/>
</dbReference>
<sequence length="823" mass="91893">MRYSLNHIAAILSAKAVTGDTGVVVEHLVTDSRRIFFPAASLFFALETNRRDGHLFIPEVYERGVRCFVVRNGFDATNYAGASFLFVHDTLAALQSIAADHRRQFNYPVIGITGSNGKTIVKEWLYQLLNTDYNIVRSPRSYNSQVGVPLSVWQMNMQHNMAIFEAGISTTGEMDKLEKIIQPTIGVLTNLGAAHNEGFENETQKLQEKLLLFRHCGVVIARDIDVAAYVGFAKYINSPLKLLTWGNKASNTFVVASVQRNQFDTVIILAYKTERLTVTIPFTDHASVENAITCACVLLQLGVSTATIARRMLQLQPVDMRLQLLHGINNCVVINDSYSFDITSLSVGLDFLLQQQQHARKTVVMSDIPGASGDTMYREIADMLYARNIEKIITIGTQWLTYKNVLTAKVAVTQQYLDTASFIRQFSANHFRNEALLLKGARVFGFEKIVALLEKKVHQTVMEVNLNAVVHNLNEYKARLQKGVKVMGMVKAFAYGSGSAEVASLLQFHKIDYLAVAYADEGVELRKAGIHLPIMVMNVDEAAFETIAEHNLEPELFSFNILQLFLQFLERNALQQYPVHLKIDSGMHRLGFEEKDMPALLPLLRANNRIVVQSVFSHLASSEDAGDDAFTTQQSQAYERCCVLIKEALGYRFIMHLSNSAAIFRRPELQYNMVRLGIGLYGVDSSNAHQLSLQTVATLKTTIAQLRNVAAGDTIGYNRRGKTERASVIATIRIGYADGFRRHLGYGKGKVFVHGKAAPVIGTVAMDMTMIDVTDIPGVKEGDEVEIFGKNIPVQQVAQWCNTIPYEILTGINQRVKRIYVEE</sequence>
<feature type="modified residue" description="N6-(pyridoxal phosphate)lysine" evidence="5 6">
    <location>
        <position position="491"/>
    </location>
</feature>
<evidence type="ECO:0000313" key="10">
    <source>
        <dbReference type="Proteomes" id="UP000628448"/>
    </source>
</evidence>
<keyword evidence="10" id="KW-1185">Reference proteome</keyword>
<feature type="active site" description="Proton acceptor; specific for D-alanine" evidence="5">
    <location>
        <position position="491"/>
    </location>
</feature>
<dbReference type="Proteomes" id="UP000628448">
    <property type="component" value="Unassembled WGS sequence"/>
</dbReference>
<feature type="binding site" evidence="5 7">
    <location>
        <position position="766"/>
    </location>
    <ligand>
        <name>substrate</name>
    </ligand>
</feature>
<dbReference type="InterPro" id="IPR001608">
    <property type="entry name" value="Ala_racemase_N"/>
</dbReference>
<dbReference type="EC" id="5.1.1.1" evidence="5"/>
<proteinExistence type="inferred from homology"/>
<dbReference type="InterPro" id="IPR013221">
    <property type="entry name" value="Mur_ligase_cen"/>
</dbReference>
<comment type="catalytic activity">
    <reaction evidence="1 5">
        <text>L-alanine = D-alanine</text>
        <dbReference type="Rhea" id="RHEA:20249"/>
        <dbReference type="ChEBI" id="CHEBI:57416"/>
        <dbReference type="ChEBI" id="CHEBI:57972"/>
        <dbReference type="EC" id="5.1.1.1"/>
    </reaction>
</comment>
<dbReference type="FunFam" id="3.20.20.10:FF:000002">
    <property type="entry name" value="Alanine racemase"/>
    <property type="match status" value="1"/>
</dbReference>
<comment type="caution">
    <text evidence="9">The sequence shown here is derived from an EMBL/GenBank/DDBJ whole genome shotgun (WGS) entry which is preliminary data.</text>
</comment>
<evidence type="ECO:0000256" key="4">
    <source>
        <dbReference type="ARBA" id="ARBA00023235"/>
    </source>
</evidence>
<dbReference type="Pfam" id="PF08245">
    <property type="entry name" value="Mur_ligase_M"/>
    <property type="match status" value="1"/>
</dbReference>
<dbReference type="SUPFAM" id="SSF53623">
    <property type="entry name" value="MurD-like peptide ligases, catalytic domain"/>
    <property type="match status" value="1"/>
</dbReference>
<comment type="pathway">
    <text evidence="5">Amino-acid biosynthesis; D-alanine biosynthesis; D-alanine from L-alanine: step 1/1.</text>
</comment>
<keyword evidence="4 5" id="KW-0413">Isomerase</keyword>
<dbReference type="PANTHER" id="PTHR30511:SF0">
    <property type="entry name" value="ALANINE RACEMASE, CATABOLIC-RELATED"/>
    <property type="match status" value="1"/>
</dbReference>
<dbReference type="InterPro" id="IPR036565">
    <property type="entry name" value="Mur-like_cat_sf"/>
</dbReference>
<comment type="function">
    <text evidence="5">Catalyzes the interconversion of L-alanine and D-alanine. May also act on other amino acids.</text>
</comment>
<dbReference type="Gene3D" id="3.40.1190.10">
    <property type="entry name" value="Mur-like, catalytic domain"/>
    <property type="match status" value="1"/>
</dbReference>
<feature type="binding site" evidence="5 7">
    <location>
        <position position="589"/>
    </location>
    <ligand>
        <name>substrate</name>
    </ligand>
</feature>
<dbReference type="Gene3D" id="3.90.190.20">
    <property type="entry name" value="Mur ligase, C-terminal domain"/>
    <property type="match status" value="1"/>
</dbReference>
<dbReference type="Gene3D" id="3.40.1390.10">
    <property type="entry name" value="MurE/MurF, N-terminal domain"/>
    <property type="match status" value="1"/>
</dbReference>
<dbReference type="GO" id="GO:0030170">
    <property type="term" value="F:pyridoxal phosphate binding"/>
    <property type="evidence" value="ECO:0007669"/>
    <property type="project" value="UniProtKB-UniRule"/>
</dbReference>
<dbReference type="RefSeq" id="WP_196991027.1">
    <property type="nucleotide sequence ID" value="NZ_JADWYR010000001.1"/>
</dbReference>
<evidence type="ECO:0000256" key="1">
    <source>
        <dbReference type="ARBA" id="ARBA00000316"/>
    </source>
</evidence>
<name>A0A931E2F5_9BACT</name>
<dbReference type="EMBL" id="JADWYR010000001">
    <property type="protein sequence ID" value="MBG9375843.1"/>
    <property type="molecule type" value="Genomic_DNA"/>
</dbReference>
<evidence type="ECO:0000256" key="7">
    <source>
        <dbReference type="PIRSR" id="PIRSR600821-52"/>
    </source>
</evidence>
<comment type="cofactor">
    <cofactor evidence="2 5 6">
        <name>pyridoxal 5'-phosphate</name>
        <dbReference type="ChEBI" id="CHEBI:597326"/>
    </cofactor>
</comment>
<dbReference type="InterPro" id="IPR029066">
    <property type="entry name" value="PLP-binding_barrel"/>
</dbReference>
<dbReference type="GO" id="GO:0008784">
    <property type="term" value="F:alanine racemase activity"/>
    <property type="evidence" value="ECO:0007669"/>
    <property type="project" value="UniProtKB-UniRule"/>
</dbReference>
<dbReference type="PANTHER" id="PTHR30511">
    <property type="entry name" value="ALANINE RACEMASE"/>
    <property type="match status" value="1"/>
</dbReference>
<evidence type="ECO:0000256" key="3">
    <source>
        <dbReference type="ARBA" id="ARBA00022898"/>
    </source>
</evidence>
<dbReference type="GO" id="GO:0030632">
    <property type="term" value="P:D-alanine biosynthetic process"/>
    <property type="evidence" value="ECO:0007669"/>
    <property type="project" value="UniProtKB-UniRule"/>
</dbReference>
<evidence type="ECO:0000259" key="8">
    <source>
        <dbReference type="SMART" id="SM01005"/>
    </source>
</evidence>
<dbReference type="GO" id="GO:0005524">
    <property type="term" value="F:ATP binding"/>
    <property type="evidence" value="ECO:0007669"/>
    <property type="project" value="InterPro"/>
</dbReference>
<evidence type="ECO:0000313" key="9">
    <source>
        <dbReference type="EMBL" id="MBG9375843.1"/>
    </source>
</evidence>
<dbReference type="GO" id="GO:0016881">
    <property type="term" value="F:acid-amino acid ligase activity"/>
    <property type="evidence" value="ECO:0007669"/>
    <property type="project" value="InterPro"/>
</dbReference>
<evidence type="ECO:0000256" key="2">
    <source>
        <dbReference type="ARBA" id="ARBA00001933"/>
    </source>
</evidence>